<dbReference type="GO" id="GO:0008757">
    <property type="term" value="F:S-adenosylmethionine-dependent methyltransferase activity"/>
    <property type="evidence" value="ECO:0007669"/>
    <property type="project" value="InterPro"/>
</dbReference>
<feature type="domain" description="Methyltransferase type 11" evidence="2">
    <location>
        <begin position="52"/>
        <end position="145"/>
    </location>
</feature>
<dbReference type="InterPro" id="IPR029063">
    <property type="entry name" value="SAM-dependent_MTases_sf"/>
</dbReference>
<evidence type="ECO:0000259" key="2">
    <source>
        <dbReference type="Pfam" id="PF08241"/>
    </source>
</evidence>
<evidence type="ECO:0000256" key="1">
    <source>
        <dbReference type="SAM" id="MobiDB-lite"/>
    </source>
</evidence>
<evidence type="ECO:0000313" key="4">
    <source>
        <dbReference type="Proteomes" id="UP000509303"/>
    </source>
</evidence>
<feature type="region of interest" description="Disordered" evidence="1">
    <location>
        <begin position="224"/>
        <end position="246"/>
    </location>
</feature>
<dbReference type="EMBL" id="CP054929">
    <property type="protein sequence ID" value="QKW53844.1"/>
    <property type="molecule type" value="Genomic_DNA"/>
</dbReference>
<proteinExistence type="predicted"/>
<dbReference type="InterPro" id="IPR013216">
    <property type="entry name" value="Methyltransf_11"/>
</dbReference>
<dbReference type="RefSeq" id="WP_176165548.1">
    <property type="nucleotide sequence ID" value="NZ_CP054929.1"/>
</dbReference>
<evidence type="ECO:0000313" key="3">
    <source>
        <dbReference type="EMBL" id="QKW53844.1"/>
    </source>
</evidence>
<sequence>MRGRNRDVRHQPVHHPLFARSYARLAPLADERAGLGALRDELLTGLTGRVIEIGAGSGLNFARYPRQVAEVVAIEPESHLRRLAVTAALRAHVPVDVVPARAEALPVKSEAFDAVVTALVLCSVQDLRRSLRELRRVLRPGGELRFLEHGRARGRAMALTQRALDRTVWPALCGGCHTSRDIVAEVRRAGFEIDTHRRLRVPERGLPLPTSSCVLGVARRLTLPVDGERPGATDDDGGPPPAQDQD</sequence>
<name>A0A7H8NH65_9ACTN</name>
<dbReference type="Gene3D" id="3.40.50.150">
    <property type="entry name" value="Vaccinia Virus protein VP39"/>
    <property type="match status" value="1"/>
</dbReference>
<dbReference type="Proteomes" id="UP000509303">
    <property type="component" value="Chromosome"/>
</dbReference>
<accession>A0A7H8NH65</accession>
<dbReference type="InterPro" id="IPR052356">
    <property type="entry name" value="Thiol_S-MT"/>
</dbReference>
<keyword evidence="3" id="KW-0808">Transferase</keyword>
<dbReference type="PANTHER" id="PTHR45036">
    <property type="entry name" value="METHYLTRANSFERASE LIKE 7B"/>
    <property type="match status" value="1"/>
</dbReference>
<protein>
    <submittedName>
        <fullName evidence="3">Methyltransferase domain-containing protein</fullName>
    </submittedName>
</protein>
<keyword evidence="4" id="KW-1185">Reference proteome</keyword>
<organism evidence="3 4">
    <name type="scientific">Streptomyces buecherae</name>
    <dbReference type="NCBI Taxonomy" id="2763006"/>
    <lineage>
        <taxon>Bacteria</taxon>
        <taxon>Bacillati</taxon>
        <taxon>Actinomycetota</taxon>
        <taxon>Actinomycetes</taxon>
        <taxon>Kitasatosporales</taxon>
        <taxon>Streptomycetaceae</taxon>
        <taxon>Streptomyces</taxon>
    </lineage>
</organism>
<dbReference type="Pfam" id="PF08241">
    <property type="entry name" value="Methyltransf_11"/>
    <property type="match status" value="1"/>
</dbReference>
<gene>
    <name evidence="3" type="ORF">HUT08_34630</name>
</gene>
<dbReference type="GO" id="GO:0032259">
    <property type="term" value="P:methylation"/>
    <property type="evidence" value="ECO:0007669"/>
    <property type="project" value="UniProtKB-KW"/>
</dbReference>
<reference evidence="3 4" key="1">
    <citation type="submission" date="2020-06" db="EMBL/GenBank/DDBJ databases">
        <title>Genome mining for natural products.</title>
        <authorList>
            <person name="Zhang B."/>
            <person name="Shi J."/>
            <person name="Ge H."/>
        </authorList>
    </citation>
    <scope>NUCLEOTIDE SEQUENCE [LARGE SCALE GENOMIC DNA]</scope>
    <source>
        <strain evidence="3 4">NA00687</strain>
    </source>
</reference>
<dbReference type="CDD" id="cd02440">
    <property type="entry name" value="AdoMet_MTases"/>
    <property type="match status" value="1"/>
</dbReference>
<keyword evidence="3" id="KW-0489">Methyltransferase</keyword>
<dbReference type="AlphaFoldDB" id="A0A7H8NH65"/>
<dbReference type="PANTHER" id="PTHR45036:SF1">
    <property type="entry name" value="METHYLTRANSFERASE LIKE 7A"/>
    <property type="match status" value="1"/>
</dbReference>
<dbReference type="SUPFAM" id="SSF53335">
    <property type="entry name" value="S-adenosyl-L-methionine-dependent methyltransferases"/>
    <property type="match status" value="1"/>
</dbReference>